<dbReference type="GO" id="GO:0043137">
    <property type="term" value="P:DNA replication, removal of RNA primer"/>
    <property type="evidence" value="ECO:0007669"/>
    <property type="project" value="TreeGrafter"/>
</dbReference>
<evidence type="ECO:0000259" key="13">
    <source>
        <dbReference type="PROSITE" id="PS50879"/>
    </source>
</evidence>
<evidence type="ECO:0000256" key="1">
    <source>
        <dbReference type="ARBA" id="ARBA00000077"/>
    </source>
</evidence>
<dbReference type="InterPro" id="IPR011320">
    <property type="entry name" value="RNase_H1_N"/>
</dbReference>
<feature type="region of interest" description="Disordered" evidence="12">
    <location>
        <begin position="49"/>
        <end position="68"/>
    </location>
</feature>
<evidence type="ECO:0000256" key="8">
    <source>
        <dbReference type="ARBA" id="ARBA00022723"/>
    </source>
</evidence>
<dbReference type="Gene3D" id="3.40.970.10">
    <property type="entry name" value="Ribonuclease H1, N-terminal domain"/>
    <property type="match status" value="1"/>
</dbReference>
<dbReference type="EMBL" id="DWWU01000009">
    <property type="protein sequence ID" value="HJC14555.1"/>
    <property type="molecule type" value="Genomic_DNA"/>
</dbReference>
<evidence type="ECO:0000256" key="5">
    <source>
        <dbReference type="ARBA" id="ARBA00012180"/>
    </source>
</evidence>
<dbReference type="GO" id="GO:0003676">
    <property type="term" value="F:nucleic acid binding"/>
    <property type="evidence" value="ECO:0007669"/>
    <property type="project" value="InterPro"/>
</dbReference>
<dbReference type="Pfam" id="PF00075">
    <property type="entry name" value="RNase_H"/>
    <property type="match status" value="1"/>
</dbReference>
<dbReference type="FunFam" id="3.40.970.10:FF:000002">
    <property type="entry name" value="Ribonuclease H"/>
    <property type="match status" value="1"/>
</dbReference>
<dbReference type="CDD" id="cd09277">
    <property type="entry name" value="RNase_HI_bacteria_like"/>
    <property type="match status" value="1"/>
</dbReference>
<dbReference type="InterPro" id="IPR036397">
    <property type="entry name" value="RNaseH_sf"/>
</dbReference>
<evidence type="ECO:0000256" key="3">
    <source>
        <dbReference type="ARBA" id="ARBA00004065"/>
    </source>
</evidence>
<dbReference type="SUPFAM" id="SSF53098">
    <property type="entry name" value="Ribonuclease H-like"/>
    <property type="match status" value="1"/>
</dbReference>
<keyword evidence="9" id="KW-0255">Endonuclease</keyword>
<proteinExistence type="inferred from homology"/>
<dbReference type="Gene3D" id="3.30.420.10">
    <property type="entry name" value="Ribonuclease H-like superfamily/Ribonuclease H"/>
    <property type="match status" value="1"/>
</dbReference>
<reference evidence="14" key="1">
    <citation type="journal article" date="2021" name="PeerJ">
        <title>Extensive microbial diversity within the chicken gut microbiome revealed by metagenomics and culture.</title>
        <authorList>
            <person name="Gilroy R."/>
            <person name="Ravi A."/>
            <person name="Getino M."/>
            <person name="Pursley I."/>
            <person name="Horton D.L."/>
            <person name="Alikhan N.F."/>
            <person name="Baker D."/>
            <person name="Gharbi K."/>
            <person name="Hall N."/>
            <person name="Watson M."/>
            <person name="Adriaenssens E.M."/>
            <person name="Foster-Nyarko E."/>
            <person name="Jarju S."/>
            <person name="Secka A."/>
            <person name="Antonio M."/>
            <person name="Oren A."/>
            <person name="Chaudhuri R.R."/>
            <person name="La Ragione R."/>
            <person name="Hildebrand F."/>
            <person name="Pallen M.J."/>
        </authorList>
    </citation>
    <scope>NUCLEOTIDE SEQUENCE</scope>
    <source>
        <strain evidence="14">CHK185-5351</strain>
    </source>
</reference>
<dbReference type="InterPro" id="IPR012337">
    <property type="entry name" value="RNaseH-like_sf"/>
</dbReference>
<dbReference type="Proteomes" id="UP000823849">
    <property type="component" value="Unassembled WGS sequence"/>
</dbReference>
<evidence type="ECO:0000256" key="2">
    <source>
        <dbReference type="ARBA" id="ARBA00001946"/>
    </source>
</evidence>
<comment type="similarity">
    <text evidence="4">Belongs to the RNase H family.</text>
</comment>
<dbReference type="PROSITE" id="PS50879">
    <property type="entry name" value="RNASE_H_1"/>
    <property type="match status" value="1"/>
</dbReference>
<keyword evidence="8" id="KW-0479">Metal-binding</keyword>
<comment type="function">
    <text evidence="3">Endonuclease that specifically degrades the RNA of RNA-DNA hybrids.</text>
</comment>
<evidence type="ECO:0000313" key="15">
    <source>
        <dbReference type="Proteomes" id="UP000823849"/>
    </source>
</evidence>
<reference evidence="14" key="2">
    <citation type="submission" date="2021-04" db="EMBL/GenBank/DDBJ databases">
        <authorList>
            <person name="Gilroy R."/>
        </authorList>
    </citation>
    <scope>NUCLEOTIDE SEQUENCE</scope>
    <source>
        <strain evidence="14">CHK185-5351</strain>
    </source>
</reference>
<dbReference type="EC" id="3.1.26.4" evidence="5"/>
<dbReference type="GO" id="GO:0046872">
    <property type="term" value="F:metal ion binding"/>
    <property type="evidence" value="ECO:0007669"/>
    <property type="project" value="UniProtKB-KW"/>
</dbReference>
<evidence type="ECO:0000256" key="12">
    <source>
        <dbReference type="SAM" id="MobiDB-lite"/>
    </source>
</evidence>
<dbReference type="AlphaFoldDB" id="A0A9D2N8N7"/>
<dbReference type="InterPro" id="IPR037056">
    <property type="entry name" value="RNase_H1_N_sf"/>
</dbReference>
<evidence type="ECO:0000256" key="4">
    <source>
        <dbReference type="ARBA" id="ARBA00005300"/>
    </source>
</evidence>
<dbReference type="GO" id="GO:0004523">
    <property type="term" value="F:RNA-DNA hybrid ribonuclease activity"/>
    <property type="evidence" value="ECO:0007669"/>
    <property type="project" value="UniProtKB-EC"/>
</dbReference>
<keyword evidence="11" id="KW-0460">Magnesium</keyword>
<evidence type="ECO:0000256" key="11">
    <source>
        <dbReference type="ARBA" id="ARBA00022842"/>
    </source>
</evidence>
<dbReference type="Pfam" id="PF01693">
    <property type="entry name" value="Cauli_VI"/>
    <property type="match status" value="1"/>
</dbReference>
<dbReference type="PANTHER" id="PTHR10642:SF26">
    <property type="entry name" value="RIBONUCLEASE H1"/>
    <property type="match status" value="1"/>
</dbReference>
<dbReference type="InterPro" id="IPR050092">
    <property type="entry name" value="RNase_H"/>
</dbReference>
<dbReference type="InterPro" id="IPR009027">
    <property type="entry name" value="Ribosomal_bL9/RNase_H1_N"/>
</dbReference>
<comment type="catalytic activity">
    <reaction evidence="1">
        <text>Endonucleolytic cleavage to 5'-phosphomonoester.</text>
        <dbReference type="EC" id="3.1.26.4"/>
    </reaction>
</comment>
<evidence type="ECO:0000256" key="6">
    <source>
        <dbReference type="ARBA" id="ARBA00017721"/>
    </source>
</evidence>
<comment type="caution">
    <text evidence="14">The sequence shown here is derived from an EMBL/GenBank/DDBJ whole genome shotgun (WGS) entry which is preliminary data.</text>
</comment>
<accession>A0A9D2N8N7</accession>
<evidence type="ECO:0000256" key="10">
    <source>
        <dbReference type="ARBA" id="ARBA00022801"/>
    </source>
</evidence>
<keyword evidence="10" id="KW-0378">Hydrolase</keyword>
<evidence type="ECO:0000313" key="14">
    <source>
        <dbReference type="EMBL" id="HJC14555.1"/>
    </source>
</evidence>
<gene>
    <name evidence="14" type="ORF">H9705_01825</name>
</gene>
<evidence type="ECO:0000256" key="9">
    <source>
        <dbReference type="ARBA" id="ARBA00022759"/>
    </source>
</evidence>
<protein>
    <recommendedName>
        <fullName evidence="6">Ribonuclease H</fullName>
        <ecNumber evidence="5">3.1.26.4</ecNumber>
    </recommendedName>
</protein>
<organism evidence="14 15">
    <name type="scientific">Candidatus Fusicatenibacter intestinigallinarum</name>
    <dbReference type="NCBI Taxonomy" id="2838598"/>
    <lineage>
        <taxon>Bacteria</taxon>
        <taxon>Bacillati</taxon>
        <taxon>Bacillota</taxon>
        <taxon>Clostridia</taxon>
        <taxon>Lachnospirales</taxon>
        <taxon>Lachnospiraceae</taxon>
        <taxon>Fusicatenibacter</taxon>
    </lineage>
</organism>
<dbReference type="PANTHER" id="PTHR10642">
    <property type="entry name" value="RIBONUCLEASE H1"/>
    <property type="match status" value="1"/>
</dbReference>
<name>A0A9D2N8N7_9FIRM</name>
<dbReference type="InterPro" id="IPR002156">
    <property type="entry name" value="RNaseH_domain"/>
</dbReference>
<evidence type="ECO:0000256" key="7">
    <source>
        <dbReference type="ARBA" id="ARBA00022722"/>
    </source>
</evidence>
<dbReference type="SUPFAM" id="SSF55658">
    <property type="entry name" value="L9 N-domain-like"/>
    <property type="match status" value="1"/>
</dbReference>
<sequence>MAKKKFYAVQSGRVPGVYLTWEECRKQVDGFSGAVFKSFPTREEAERFAAAGGNRQTGGTPASGEPSSAAWDVVNLPEAQAETPGTGEEPEAVAYVDGSYYHPDRRFSCGVVMFWKGQELHFREAWSDPELASMRNVAGEIKGAMKAMEFCLEHGIRSLCIYHDYEGISKWCEGQWEAKKEGTRAYREFYRQASEKVKITFRKVKGHSGDRWNDLADRLAKEALDRPVS</sequence>
<keyword evidence="7" id="KW-0540">Nuclease</keyword>
<feature type="domain" description="RNase H type-1" evidence="13">
    <location>
        <begin position="88"/>
        <end position="225"/>
    </location>
</feature>
<comment type="cofactor">
    <cofactor evidence="2">
        <name>Mg(2+)</name>
        <dbReference type="ChEBI" id="CHEBI:18420"/>
    </cofactor>
</comment>